<evidence type="ECO:0000256" key="10">
    <source>
        <dbReference type="ARBA" id="ARBA00023160"/>
    </source>
</evidence>
<dbReference type="GO" id="GO:0005829">
    <property type="term" value="C:cytosol"/>
    <property type="evidence" value="ECO:0007669"/>
    <property type="project" value="TreeGrafter"/>
</dbReference>
<keyword evidence="9" id="KW-0443">Lipid metabolism</keyword>
<organism evidence="11">
    <name type="scientific">hydrocarbon metagenome</name>
    <dbReference type="NCBI Taxonomy" id="938273"/>
    <lineage>
        <taxon>unclassified sequences</taxon>
        <taxon>metagenomes</taxon>
        <taxon>ecological metagenomes</taxon>
    </lineage>
</organism>
<accession>A0A0W8FYT9</accession>
<protein>
    <submittedName>
        <fullName evidence="11">Putative acyl-acp desaturase, stearoyl-acp desaturase</fullName>
        <ecNumber evidence="11">1.14.19.2</ecNumber>
    </submittedName>
</protein>
<keyword evidence="5" id="KW-0479">Metal-binding</keyword>
<evidence type="ECO:0000256" key="9">
    <source>
        <dbReference type="ARBA" id="ARBA00023098"/>
    </source>
</evidence>
<gene>
    <name evidence="11" type="ORF">ASZ90_004157</name>
</gene>
<dbReference type="InterPro" id="IPR009078">
    <property type="entry name" value="Ferritin-like_SF"/>
</dbReference>
<name>A0A0W8FYT9_9ZZZZ</name>
<evidence type="ECO:0000256" key="1">
    <source>
        <dbReference type="ARBA" id="ARBA00001954"/>
    </source>
</evidence>
<dbReference type="EC" id="1.14.19.2" evidence="11"/>
<dbReference type="Pfam" id="PF03405">
    <property type="entry name" value="FA_desaturase_2"/>
    <property type="match status" value="1"/>
</dbReference>
<comment type="subunit">
    <text evidence="3">Homodimer.</text>
</comment>
<keyword evidence="10" id="KW-0275">Fatty acid biosynthesis</keyword>
<keyword evidence="4" id="KW-0444">Lipid biosynthesis</keyword>
<dbReference type="InterPro" id="IPR005067">
    <property type="entry name" value="Fatty_acid_desaturase-2"/>
</dbReference>
<reference evidence="11" key="1">
    <citation type="journal article" date="2015" name="Proc. Natl. Acad. Sci. U.S.A.">
        <title>Networks of energetic and metabolic interactions define dynamics in microbial communities.</title>
        <authorList>
            <person name="Embree M."/>
            <person name="Liu J.K."/>
            <person name="Al-Bassam M.M."/>
            <person name="Zengler K."/>
        </authorList>
    </citation>
    <scope>NUCLEOTIDE SEQUENCE</scope>
</reference>
<sequence>MTIINQENNEIKVIESKAEVLASLEEKVKIWMESHLNKRKLWFSSDYLPADEKNDDDQENIILKLRKRVRGIKDSARVAIGLNLITEEGLPHFHRLLSKYLGDDSFWSKWNNMWTAEEDRHGGVLRDYARDSRLFNFSKLEQMQYVYQERGFEPEWDKDPYRVFVYTTLQERATQISHKNTGAFIGEDEPLINGILNSIAADEAKHYTFYRNVFKSILEIDPNNALHSAVKILPAIDMPGISIPNFREMADVIRRAGIYGPRDYKKIVEDAISFWKIETLEGLSEMGRKAQDKIMQIPARLEKVAEYIEMRTEKKSFSFDLVYNRVFVIE</sequence>
<evidence type="ECO:0000256" key="5">
    <source>
        <dbReference type="ARBA" id="ARBA00022723"/>
    </source>
</evidence>
<dbReference type="SUPFAM" id="SSF47240">
    <property type="entry name" value="Ferritin-like"/>
    <property type="match status" value="1"/>
</dbReference>
<comment type="cofactor">
    <cofactor evidence="1">
        <name>Fe(2+)</name>
        <dbReference type="ChEBI" id="CHEBI:29033"/>
    </cofactor>
</comment>
<proteinExistence type="inferred from homology"/>
<dbReference type="PANTHER" id="PTHR31155">
    <property type="entry name" value="ACYL- ACYL-CARRIER-PROTEIN DESATURASE-RELATED"/>
    <property type="match status" value="1"/>
</dbReference>
<dbReference type="GO" id="GO:0045300">
    <property type="term" value="F:stearoyl-[ACP] desaturase activity"/>
    <property type="evidence" value="ECO:0007669"/>
    <property type="project" value="UniProtKB-EC"/>
</dbReference>
<evidence type="ECO:0000313" key="11">
    <source>
        <dbReference type="EMBL" id="KUG26006.1"/>
    </source>
</evidence>
<evidence type="ECO:0000256" key="6">
    <source>
        <dbReference type="ARBA" id="ARBA00022832"/>
    </source>
</evidence>
<evidence type="ECO:0000256" key="2">
    <source>
        <dbReference type="ARBA" id="ARBA00008749"/>
    </source>
</evidence>
<dbReference type="CDD" id="cd01050">
    <property type="entry name" value="Acyl_ACP_Desat"/>
    <property type="match status" value="1"/>
</dbReference>
<evidence type="ECO:0000256" key="4">
    <source>
        <dbReference type="ARBA" id="ARBA00022516"/>
    </source>
</evidence>
<comment type="similarity">
    <text evidence="2">Belongs to the fatty acid desaturase type 2 family.</text>
</comment>
<dbReference type="PIRSF" id="PIRSF000346">
    <property type="entry name" value="Dlt9_acylACP_des"/>
    <property type="match status" value="1"/>
</dbReference>
<keyword evidence="8" id="KW-0408">Iron</keyword>
<keyword evidence="7 11" id="KW-0560">Oxidoreductase</keyword>
<evidence type="ECO:0000256" key="8">
    <source>
        <dbReference type="ARBA" id="ARBA00023004"/>
    </source>
</evidence>
<evidence type="ECO:0000256" key="7">
    <source>
        <dbReference type="ARBA" id="ARBA00023002"/>
    </source>
</evidence>
<dbReference type="Gene3D" id="1.10.620.20">
    <property type="entry name" value="Ribonucleotide Reductase, subunit A"/>
    <property type="match status" value="1"/>
</dbReference>
<dbReference type="InterPro" id="IPR012348">
    <property type="entry name" value="RNR-like"/>
</dbReference>
<keyword evidence="6" id="KW-0276">Fatty acid metabolism</keyword>
<dbReference type="GO" id="GO:0006633">
    <property type="term" value="P:fatty acid biosynthetic process"/>
    <property type="evidence" value="ECO:0007669"/>
    <property type="project" value="UniProtKB-KW"/>
</dbReference>
<dbReference type="EMBL" id="LNQE01000557">
    <property type="protein sequence ID" value="KUG26006.1"/>
    <property type="molecule type" value="Genomic_DNA"/>
</dbReference>
<dbReference type="PANTHER" id="PTHR31155:SF9">
    <property type="entry name" value="STEAROYL-[ACYL-CARRIER-PROTEIN] 9-DESATURASE 7, CHLOROPLASTIC"/>
    <property type="match status" value="1"/>
</dbReference>
<evidence type="ECO:0000256" key="3">
    <source>
        <dbReference type="ARBA" id="ARBA00011738"/>
    </source>
</evidence>
<comment type="caution">
    <text evidence="11">The sequence shown here is derived from an EMBL/GenBank/DDBJ whole genome shotgun (WGS) entry which is preliminary data.</text>
</comment>
<dbReference type="AlphaFoldDB" id="A0A0W8FYT9"/>
<dbReference type="GO" id="GO:0046872">
    <property type="term" value="F:metal ion binding"/>
    <property type="evidence" value="ECO:0007669"/>
    <property type="project" value="UniProtKB-KW"/>
</dbReference>